<evidence type="ECO:0000256" key="6">
    <source>
        <dbReference type="ARBA" id="ARBA00022723"/>
    </source>
</evidence>
<dbReference type="GO" id="GO:0003887">
    <property type="term" value="F:DNA-directed DNA polymerase activity"/>
    <property type="evidence" value="ECO:0007669"/>
    <property type="project" value="UniProtKB-KW"/>
</dbReference>
<dbReference type="InterPro" id="IPR045085">
    <property type="entry name" value="HLD_clamp_pol_III_gamma_tau"/>
</dbReference>
<dbReference type="OrthoDB" id="9810148at2"/>
<feature type="domain" description="AAA+ ATPase" evidence="15">
    <location>
        <begin position="36"/>
        <end position="184"/>
    </location>
</feature>
<dbReference type="InterPro" id="IPR022754">
    <property type="entry name" value="DNA_pol_III_gamma-3"/>
</dbReference>
<evidence type="ECO:0000256" key="12">
    <source>
        <dbReference type="ARBA" id="ARBA00049244"/>
    </source>
</evidence>
<gene>
    <name evidence="16" type="ORF">FQ154_08545</name>
</gene>
<dbReference type="InterPro" id="IPR003593">
    <property type="entry name" value="AAA+_ATPase"/>
</dbReference>
<feature type="compositionally biased region" description="Basic and acidic residues" evidence="14">
    <location>
        <begin position="426"/>
        <end position="435"/>
    </location>
</feature>
<dbReference type="SMART" id="SM00382">
    <property type="entry name" value="AAA"/>
    <property type="match status" value="1"/>
</dbReference>
<feature type="compositionally biased region" description="Low complexity" evidence="14">
    <location>
        <begin position="923"/>
        <end position="937"/>
    </location>
</feature>
<keyword evidence="3" id="KW-0808">Transferase</keyword>
<dbReference type="Pfam" id="PF22608">
    <property type="entry name" value="DNAX_ATPase_lid"/>
    <property type="match status" value="1"/>
</dbReference>
<dbReference type="Gene3D" id="3.40.50.300">
    <property type="entry name" value="P-loop containing nucleotide triphosphate hydrolases"/>
    <property type="match status" value="1"/>
</dbReference>
<keyword evidence="8" id="KW-0862">Zinc</keyword>
<feature type="compositionally biased region" description="Low complexity" evidence="14">
    <location>
        <begin position="1045"/>
        <end position="1055"/>
    </location>
</feature>
<evidence type="ECO:0000256" key="3">
    <source>
        <dbReference type="ARBA" id="ARBA00022679"/>
    </source>
</evidence>
<feature type="region of interest" description="Disordered" evidence="14">
    <location>
        <begin position="824"/>
        <end position="1144"/>
    </location>
</feature>
<feature type="compositionally biased region" description="Low complexity" evidence="14">
    <location>
        <begin position="892"/>
        <end position="915"/>
    </location>
</feature>
<evidence type="ECO:0000256" key="10">
    <source>
        <dbReference type="ARBA" id="ARBA00022932"/>
    </source>
</evidence>
<dbReference type="InterPro" id="IPR027417">
    <property type="entry name" value="P-loop_NTPase"/>
</dbReference>
<dbReference type="GO" id="GO:0006261">
    <property type="term" value="P:DNA-templated DNA replication"/>
    <property type="evidence" value="ECO:0007669"/>
    <property type="project" value="TreeGrafter"/>
</dbReference>
<feature type="compositionally biased region" description="Low complexity" evidence="14">
    <location>
        <begin position="635"/>
        <end position="733"/>
    </location>
</feature>
<dbReference type="CDD" id="cd18137">
    <property type="entry name" value="HLD_clamp_pol_III_gamma_tau"/>
    <property type="match status" value="1"/>
</dbReference>
<dbReference type="PANTHER" id="PTHR11669">
    <property type="entry name" value="REPLICATION FACTOR C / DNA POLYMERASE III GAMMA-TAU SUBUNIT"/>
    <property type="match status" value="1"/>
</dbReference>
<feature type="compositionally biased region" description="Basic and acidic residues" evidence="14">
    <location>
        <begin position="616"/>
        <end position="634"/>
    </location>
</feature>
<comment type="similarity">
    <text evidence="1">Belongs to the DnaX/STICHEL family.</text>
</comment>
<dbReference type="NCBIfam" id="NF005846">
    <property type="entry name" value="PRK07764.1-6"/>
    <property type="match status" value="1"/>
</dbReference>
<feature type="compositionally biased region" description="Basic and acidic residues" evidence="14">
    <location>
        <begin position="1096"/>
        <end position="1105"/>
    </location>
</feature>
<keyword evidence="10" id="KW-0239">DNA-directed DNA polymerase</keyword>
<evidence type="ECO:0000313" key="17">
    <source>
        <dbReference type="Proteomes" id="UP000323856"/>
    </source>
</evidence>
<dbReference type="Gene3D" id="1.10.8.60">
    <property type="match status" value="1"/>
</dbReference>
<dbReference type="FunFam" id="1.20.272.10:FF:000003">
    <property type="entry name" value="DNA polymerase III subunit gamma/tau"/>
    <property type="match status" value="1"/>
</dbReference>
<dbReference type="InterPro" id="IPR012763">
    <property type="entry name" value="DNA_pol_III_sug/sutau_N"/>
</dbReference>
<keyword evidence="9" id="KW-0067">ATP-binding</keyword>
<feature type="compositionally biased region" description="Low complexity" evidence="14">
    <location>
        <begin position="440"/>
        <end position="455"/>
    </location>
</feature>
<evidence type="ECO:0000256" key="11">
    <source>
        <dbReference type="ARBA" id="ARBA00037724"/>
    </source>
</evidence>
<proteinExistence type="inferred from homology"/>
<evidence type="ECO:0000256" key="1">
    <source>
        <dbReference type="ARBA" id="ARBA00006360"/>
    </source>
</evidence>
<evidence type="ECO:0000259" key="15">
    <source>
        <dbReference type="SMART" id="SM00382"/>
    </source>
</evidence>
<comment type="catalytic activity">
    <reaction evidence="12">
        <text>DNA(n) + a 2'-deoxyribonucleoside 5'-triphosphate = DNA(n+1) + diphosphate</text>
        <dbReference type="Rhea" id="RHEA:22508"/>
        <dbReference type="Rhea" id="RHEA-COMP:17339"/>
        <dbReference type="Rhea" id="RHEA-COMP:17340"/>
        <dbReference type="ChEBI" id="CHEBI:33019"/>
        <dbReference type="ChEBI" id="CHEBI:61560"/>
        <dbReference type="ChEBI" id="CHEBI:173112"/>
        <dbReference type="EC" id="2.7.7.7"/>
    </reaction>
</comment>
<evidence type="ECO:0000313" key="16">
    <source>
        <dbReference type="EMBL" id="KAA0977343.1"/>
    </source>
</evidence>
<keyword evidence="4" id="KW-0548">Nucleotidyltransferase</keyword>
<feature type="compositionally biased region" description="Low complexity" evidence="14">
    <location>
        <begin position="461"/>
        <end position="511"/>
    </location>
</feature>
<dbReference type="Pfam" id="PF12169">
    <property type="entry name" value="DNA_pol3_gamma3"/>
    <property type="match status" value="1"/>
</dbReference>
<evidence type="ECO:0000256" key="2">
    <source>
        <dbReference type="ARBA" id="ARBA00012417"/>
    </source>
</evidence>
<dbReference type="NCBIfam" id="TIGR02397">
    <property type="entry name" value="dnaX_nterm"/>
    <property type="match status" value="1"/>
</dbReference>
<dbReference type="FunFam" id="3.40.50.300:FF:000014">
    <property type="entry name" value="DNA polymerase III subunit gamma/tau"/>
    <property type="match status" value="1"/>
</dbReference>
<dbReference type="AlphaFoldDB" id="A0A5B0EEN2"/>
<dbReference type="GO" id="GO:0009360">
    <property type="term" value="C:DNA polymerase III complex"/>
    <property type="evidence" value="ECO:0007669"/>
    <property type="project" value="InterPro"/>
</dbReference>
<name>A0A5B0EEN2_9MICC</name>
<feature type="compositionally biased region" description="Acidic residues" evidence="14">
    <location>
        <begin position="1125"/>
        <end position="1142"/>
    </location>
</feature>
<evidence type="ECO:0000256" key="8">
    <source>
        <dbReference type="ARBA" id="ARBA00022833"/>
    </source>
</evidence>
<dbReference type="InterPro" id="IPR008921">
    <property type="entry name" value="DNA_pol3_clamp-load_cplx_C"/>
</dbReference>
<evidence type="ECO:0000256" key="14">
    <source>
        <dbReference type="SAM" id="MobiDB-lite"/>
    </source>
</evidence>
<dbReference type="SUPFAM" id="SSF52540">
    <property type="entry name" value="P-loop containing nucleoside triphosphate hydrolases"/>
    <property type="match status" value="1"/>
</dbReference>
<keyword evidence="5" id="KW-0235">DNA replication</keyword>
<feature type="compositionally biased region" description="Pro residues" evidence="14">
    <location>
        <begin position="1109"/>
        <end position="1118"/>
    </location>
</feature>
<protein>
    <recommendedName>
        <fullName evidence="13">DNA polymerase III subunit gamma/tau</fullName>
        <ecNumber evidence="2">2.7.7.7</ecNumber>
    </recommendedName>
</protein>
<feature type="compositionally biased region" description="Basic and acidic residues" evidence="14">
    <location>
        <begin position="587"/>
        <end position="607"/>
    </location>
</feature>
<dbReference type="EC" id="2.7.7.7" evidence="2"/>
<feature type="compositionally biased region" description="Gly residues" evidence="14">
    <location>
        <begin position="401"/>
        <end position="413"/>
    </location>
</feature>
<dbReference type="InterPro" id="IPR050238">
    <property type="entry name" value="DNA_Rep/Repair_Clamp_Loader"/>
</dbReference>
<accession>A0A5B0EEN2</accession>
<sequence>MSTALYRRYRPDTFADVIGQEHVTTPLMTALEKNRVNHAYLFSGPRGCGKTTSARILARCLNCAQGPTPTPCGTCPSCVELASGGPGSLDVIEIDAASHGGVDDARDLRERATFAPVRDKYKIFIIDEAHMVTSAGFNALLKIVEEPPEHIKFIFATTEPDKVIGTIRSRTHHYPFRLVPPEPLIKYLEYLCTAEGVEVAPGVLSLVIRAGGGSVRDSLSVLDQLIAGAGPHGLDYELAVSLLGYTHASLLDDVVDALGAGDAKTVFGAVDRVVQTGHDPRRFVEDLLERFRDLIIVRAVPENAAQIIRGLPEDQLHRMQAQAAGLGQSELSRWADVTNAGLTEMTGATSPRLHLELLCARLLLPASDATERGFNARMDRVERRLAFAGDELPPAPSSDTGGIGSSSGSGGYEGESSGQGAAAVREALRAARAQKEAGNSEAPAATVAPEASAPVEPVPEAPVSEEPAPAPEAESAPVSVEPVRPTTSQAPEPQFAAPAPAQPDQPEEPTANPADWGGTWGPVPEGPINPVTEPVSAAHGSTVHPPANVPPFSILPDRAAEDVPAGEPVAPAPEPAPIQQNQAMADFTKKAKAEQAERERVAAERAAAEQAAQEKAAAEQRAAAERAAQEKAAAEQRAAQQQGQQQQRQIPPQQNQQPRNPAAGQGQMPPQQQQGQQQQRQMPPQQQQQRQMPPQQNQQPQNPAAGQGQMPPQQQQGQQQQPPAAQQQSQGSGAASGGTGSVEMFRRAWPDILEELKNNKKFVWAMVAPNASITGFDGRTLTVSFAHSGAMTAFTGRHDNVAILGQCIQKVLGVNIELVIAEGGSAPAGGAGPKVDRRPEPAVTNGPAESASFQRTAAANSGAPAASQQDRDAAEPRPSSPSPRHPAEAEKPTAPVPSMAPAAPQPVAQPVVSQPQPDPAPEPSASSAPSAPSAWTASDEDPGFGPEPTWDSEPWDDGGGDWDAASVPVPDWESDPGTPAPEARVDDSRQAPAGASRPAVPAPARPEGYVAPAPSLGDAGRPVAPPPGASAATWGMPVPAPEPTAAPTTGASAPANGAKLSRYQRLMNRAAGITDSTPAPVHAPITTDPAAGAWGKPDDAPDFARPRPAGDPGPPPAGARPTPVESDETEFVPSDDDIEIEDSSLIGVPAIERILNGRIIEERDAQGNVIERPNLPR</sequence>
<dbReference type="Gene3D" id="1.20.272.10">
    <property type="match status" value="1"/>
</dbReference>
<feature type="compositionally biased region" description="Low complexity" evidence="14">
    <location>
        <begin position="857"/>
        <end position="866"/>
    </location>
</feature>
<dbReference type="GO" id="GO:0005524">
    <property type="term" value="F:ATP binding"/>
    <property type="evidence" value="ECO:0007669"/>
    <property type="project" value="UniProtKB-KW"/>
</dbReference>
<evidence type="ECO:0000256" key="5">
    <source>
        <dbReference type="ARBA" id="ARBA00022705"/>
    </source>
</evidence>
<feature type="compositionally biased region" description="Low complexity" evidence="14">
    <location>
        <begin position="414"/>
        <end position="425"/>
    </location>
</feature>
<dbReference type="SUPFAM" id="SSF48019">
    <property type="entry name" value="post-AAA+ oligomerization domain-like"/>
    <property type="match status" value="1"/>
</dbReference>
<evidence type="ECO:0000256" key="7">
    <source>
        <dbReference type="ARBA" id="ARBA00022741"/>
    </source>
</evidence>
<dbReference type="CDD" id="cd00009">
    <property type="entry name" value="AAA"/>
    <property type="match status" value="1"/>
</dbReference>
<dbReference type="RefSeq" id="WP_149619384.1">
    <property type="nucleotide sequence ID" value="NZ_JBITUG010000003.1"/>
</dbReference>
<evidence type="ECO:0000256" key="13">
    <source>
        <dbReference type="ARBA" id="ARBA00074577"/>
    </source>
</evidence>
<evidence type="ECO:0000256" key="4">
    <source>
        <dbReference type="ARBA" id="ARBA00022695"/>
    </source>
</evidence>
<keyword evidence="6" id="KW-0479">Metal-binding</keyword>
<feature type="region of interest" description="Disordered" evidence="14">
    <location>
        <begin position="388"/>
        <end position="740"/>
    </location>
</feature>
<dbReference type="Pfam" id="PF13177">
    <property type="entry name" value="DNA_pol3_delta2"/>
    <property type="match status" value="1"/>
</dbReference>
<dbReference type="PANTHER" id="PTHR11669:SF0">
    <property type="entry name" value="PROTEIN STICHEL-LIKE 2"/>
    <property type="match status" value="1"/>
</dbReference>
<comment type="function">
    <text evidence="11">DNA polymerase III is a complex, multichain enzyme responsible for most of the replicative synthesis in bacteria. This DNA polymerase also exhibits 3' to 5' exonuclease activity.</text>
</comment>
<dbReference type="GO" id="GO:0046872">
    <property type="term" value="F:metal ion binding"/>
    <property type="evidence" value="ECO:0007669"/>
    <property type="project" value="UniProtKB-KW"/>
</dbReference>
<evidence type="ECO:0000256" key="9">
    <source>
        <dbReference type="ARBA" id="ARBA00022840"/>
    </source>
</evidence>
<organism evidence="16 17">
    <name type="scientific">Paeniglutamicibacter gangotriensis</name>
    <dbReference type="NCBI Taxonomy" id="254787"/>
    <lineage>
        <taxon>Bacteria</taxon>
        <taxon>Bacillati</taxon>
        <taxon>Actinomycetota</taxon>
        <taxon>Actinomycetes</taxon>
        <taxon>Micrococcales</taxon>
        <taxon>Micrococcaceae</taxon>
        <taxon>Paeniglutamicibacter</taxon>
    </lineage>
</organism>
<reference evidence="16 17" key="1">
    <citation type="submission" date="2019-07" db="EMBL/GenBank/DDBJ databases">
        <title>Analysis of the biochemical properties, biological activity and biotechnological potential of siderophores and biosurfactants produced by Antarctic psychrotolerant bacteria.</title>
        <authorList>
            <person name="Styczynski M."/>
            <person name="Krucon T."/>
            <person name="Decewicz P."/>
            <person name="Dziewit L."/>
        </authorList>
    </citation>
    <scope>NUCLEOTIDE SEQUENCE [LARGE SCALE GENOMIC DNA]</scope>
    <source>
        <strain evidence="16 17">ANT_H27</strain>
    </source>
</reference>
<dbReference type="Proteomes" id="UP000323856">
    <property type="component" value="Unassembled WGS sequence"/>
</dbReference>
<dbReference type="GO" id="GO:0003677">
    <property type="term" value="F:DNA binding"/>
    <property type="evidence" value="ECO:0007669"/>
    <property type="project" value="InterPro"/>
</dbReference>
<comment type="caution">
    <text evidence="16">The sequence shown here is derived from an EMBL/GenBank/DDBJ whole genome shotgun (WGS) entry which is preliminary data.</text>
</comment>
<dbReference type="EMBL" id="VOBL01000007">
    <property type="protein sequence ID" value="KAA0977343.1"/>
    <property type="molecule type" value="Genomic_DNA"/>
</dbReference>
<keyword evidence="7" id="KW-0547">Nucleotide-binding</keyword>